<evidence type="ECO:0000313" key="2">
    <source>
        <dbReference type="Proteomes" id="UP000008021"/>
    </source>
</evidence>
<dbReference type="HOGENOM" id="CLU_2531261_0_0_1"/>
<dbReference type="Proteomes" id="UP000008021">
    <property type="component" value="Chromosome 2"/>
</dbReference>
<organism evidence="1">
    <name type="scientific">Oryza meridionalis</name>
    <dbReference type="NCBI Taxonomy" id="40149"/>
    <lineage>
        <taxon>Eukaryota</taxon>
        <taxon>Viridiplantae</taxon>
        <taxon>Streptophyta</taxon>
        <taxon>Embryophyta</taxon>
        <taxon>Tracheophyta</taxon>
        <taxon>Spermatophyta</taxon>
        <taxon>Magnoliopsida</taxon>
        <taxon>Liliopsida</taxon>
        <taxon>Poales</taxon>
        <taxon>Poaceae</taxon>
        <taxon>BOP clade</taxon>
        <taxon>Oryzoideae</taxon>
        <taxon>Oryzeae</taxon>
        <taxon>Oryzinae</taxon>
        <taxon>Oryza</taxon>
    </lineage>
</organism>
<dbReference type="AlphaFoldDB" id="A0A0E0CIN3"/>
<reference evidence="1" key="2">
    <citation type="submission" date="2018-05" db="EMBL/GenBank/DDBJ databases">
        <title>OmerRS3 (Oryza meridionalis Reference Sequence Version 3).</title>
        <authorList>
            <person name="Zhang J."/>
            <person name="Kudrna D."/>
            <person name="Lee S."/>
            <person name="Talag J."/>
            <person name="Welchert J."/>
            <person name="Wing R.A."/>
        </authorList>
    </citation>
    <scope>NUCLEOTIDE SEQUENCE [LARGE SCALE GENOMIC DNA]</scope>
    <source>
        <strain evidence="1">cv. OR44</strain>
    </source>
</reference>
<sequence>MLSRAEPLQFLPLAEFTSYWGSPSPESVVDQARLDGCTVSAGDTTYTSGNNKITLAAGLLHLQLPRALHKWHEDHRGHPIDYVC</sequence>
<proteinExistence type="predicted"/>
<dbReference type="EnsemblPlants" id="OMERI02G11810.2">
    <property type="protein sequence ID" value="OMERI02G11810.2"/>
    <property type="gene ID" value="OMERI02G11810"/>
</dbReference>
<dbReference type="Gramene" id="OMERI02G11810.2">
    <property type="protein sequence ID" value="OMERI02G11810.2"/>
    <property type="gene ID" value="OMERI02G11810"/>
</dbReference>
<protein>
    <submittedName>
        <fullName evidence="1">Uncharacterized protein</fullName>
    </submittedName>
</protein>
<evidence type="ECO:0000313" key="1">
    <source>
        <dbReference type="EnsemblPlants" id="OMERI02G11810.2"/>
    </source>
</evidence>
<accession>A0A0E0CIN3</accession>
<reference evidence="1" key="1">
    <citation type="submission" date="2015-04" db="UniProtKB">
        <authorList>
            <consortium name="EnsemblPlants"/>
        </authorList>
    </citation>
    <scope>IDENTIFICATION</scope>
</reference>
<name>A0A0E0CIN3_9ORYZ</name>
<keyword evidence="2" id="KW-1185">Reference proteome</keyword>